<comment type="caution">
    <text evidence="2">The sequence shown here is derived from an EMBL/GenBank/DDBJ whole genome shotgun (WGS) entry which is preliminary data.</text>
</comment>
<evidence type="ECO:0000313" key="3">
    <source>
        <dbReference type="Proteomes" id="UP001180020"/>
    </source>
</evidence>
<dbReference type="EMBL" id="JAUJYO010000016">
    <property type="protein sequence ID" value="KAK1294892.1"/>
    <property type="molecule type" value="Genomic_DNA"/>
</dbReference>
<feature type="region of interest" description="Disordered" evidence="1">
    <location>
        <begin position="37"/>
        <end position="64"/>
    </location>
</feature>
<sequence length="96" mass="11328">MAKKKTWFNSLKEIFHSNPKSKSEKEEKRRRWLLGRLKPQPTPALIAPQPPPPSPLGRRHSVKQSSNRVSMHWLWPPRRLRLLKPPFLLLGSPRRL</sequence>
<evidence type="ECO:0000256" key="1">
    <source>
        <dbReference type="SAM" id="MobiDB-lite"/>
    </source>
</evidence>
<reference evidence="2" key="1">
    <citation type="journal article" date="2023" name="Nat. Commun.">
        <title>Diploid and tetraploid genomes of Acorus and the evolution of monocots.</title>
        <authorList>
            <person name="Ma L."/>
            <person name="Liu K.W."/>
            <person name="Li Z."/>
            <person name="Hsiao Y.Y."/>
            <person name="Qi Y."/>
            <person name="Fu T."/>
            <person name="Tang G.D."/>
            <person name="Zhang D."/>
            <person name="Sun W.H."/>
            <person name="Liu D.K."/>
            <person name="Li Y."/>
            <person name="Chen G.Z."/>
            <person name="Liu X.D."/>
            <person name="Liao X.Y."/>
            <person name="Jiang Y.T."/>
            <person name="Yu X."/>
            <person name="Hao Y."/>
            <person name="Huang J."/>
            <person name="Zhao X.W."/>
            <person name="Ke S."/>
            <person name="Chen Y.Y."/>
            <person name="Wu W.L."/>
            <person name="Hsu J.L."/>
            <person name="Lin Y.F."/>
            <person name="Huang M.D."/>
            <person name="Li C.Y."/>
            <person name="Huang L."/>
            <person name="Wang Z.W."/>
            <person name="Zhao X."/>
            <person name="Zhong W.Y."/>
            <person name="Peng D.H."/>
            <person name="Ahmad S."/>
            <person name="Lan S."/>
            <person name="Zhang J.S."/>
            <person name="Tsai W.C."/>
            <person name="Van de Peer Y."/>
            <person name="Liu Z.J."/>
        </authorList>
    </citation>
    <scope>NUCLEOTIDE SEQUENCE</scope>
    <source>
        <strain evidence="2">CP</strain>
    </source>
</reference>
<gene>
    <name evidence="2" type="ORF">QJS10_CPA16g01119</name>
</gene>
<dbReference type="AlphaFoldDB" id="A0AAV9D3U1"/>
<proteinExistence type="predicted"/>
<dbReference type="Proteomes" id="UP001180020">
    <property type="component" value="Unassembled WGS sequence"/>
</dbReference>
<keyword evidence="3" id="KW-1185">Reference proteome</keyword>
<evidence type="ECO:0000313" key="2">
    <source>
        <dbReference type="EMBL" id="KAK1294892.1"/>
    </source>
</evidence>
<protein>
    <submittedName>
        <fullName evidence="2">Uncharacterized protein</fullName>
    </submittedName>
</protein>
<reference evidence="2" key="2">
    <citation type="submission" date="2023-06" db="EMBL/GenBank/DDBJ databases">
        <authorList>
            <person name="Ma L."/>
            <person name="Liu K.-W."/>
            <person name="Li Z."/>
            <person name="Hsiao Y.-Y."/>
            <person name="Qi Y."/>
            <person name="Fu T."/>
            <person name="Tang G."/>
            <person name="Zhang D."/>
            <person name="Sun W.-H."/>
            <person name="Liu D.-K."/>
            <person name="Li Y."/>
            <person name="Chen G.-Z."/>
            <person name="Liu X.-D."/>
            <person name="Liao X.-Y."/>
            <person name="Jiang Y.-T."/>
            <person name="Yu X."/>
            <person name="Hao Y."/>
            <person name="Huang J."/>
            <person name="Zhao X.-W."/>
            <person name="Ke S."/>
            <person name="Chen Y.-Y."/>
            <person name="Wu W.-L."/>
            <person name="Hsu J.-L."/>
            <person name="Lin Y.-F."/>
            <person name="Huang M.-D."/>
            <person name="Li C.-Y."/>
            <person name="Huang L."/>
            <person name="Wang Z.-W."/>
            <person name="Zhao X."/>
            <person name="Zhong W.-Y."/>
            <person name="Peng D.-H."/>
            <person name="Ahmad S."/>
            <person name="Lan S."/>
            <person name="Zhang J.-S."/>
            <person name="Tsai W.-C."/>
            <person name="Van De Peer Y."/>
            <person name="Liu Z.-J."/>
        </authorList>
    </citation>
    <scope>NUCLEOTIDE SEQUENCE</scope>
    <source>
        <strain evidence="2">CP</strain>
        <tissue evidence="2">Leaves</tissue>
    </source>
</reference>
<organism evidence="2 3">
    <name type="scientific">Acorus calamus</name>
    <name type="common">Sweet flag</name>
    <dbReference type="NCBI Taxonomy" id="4465"/>
    <lineage>
        <taxon>Eukaryota</taxon>
        <taxon>Viridiplantae</taxon>
        <taxon>Streptophyta</taxon>
        <taxon>Embryophyta</taxon>
        <taxon>Tracheophyta</taxon>
        <taxon>Spermatophyta</taxon>
        <taxon>Magnoliopsida</taxon>
        <taxon>Liliopsida</taxon>
        <taxon>Acoraceae</taxon>
        <taxon>Acorus</taxon>
    </lineage>
</organism>
<accession>A0AAV9D3U1</accession>
<name>A0AAV9D3U1_ACOCL</name>